<dbReference type="InterPro" id="IPR011006">
    <property type="entry name" value="CheY-like_superfamily"/>
</dbReference>
<dbReference type="Pfam" id="PF00072">
    <property type="entry name" value="Response_reg"/>
    <property type="match status" value="1"/>
</dbReference>
<evidence type="ECO:0000256" key="7">
    <source>
        <dbReference type="ARBA" id="ARBA00022777"/>
    </source>
</evidence>
<dbReference type="Pfam" id="PF00512">
    <property type="entry name" value="HisKA"/>
    <property type="match status" value="1"/>
</dbReference>
<dbReference type="Pfam" id="PF08447">
    <property type="entry name" value="PAS_3"/>
    <property type="match status" value="2"/>
</dbReference>
<gene>
    <name evidence="16" type="primary">luxQ_3</name>
    <name evidence="16" type="ORF">ERS852491_03999</name>
</gene>
<dbReference type="Gene3D" id="3.40.50.2300">
    <property type="match status" value="1"/>
</dbReference>
<protein>
    <recommendedName>
        <fullName evidence="10">Circadian input-output histidine kinase CikA</fullName>
        <ecNumber evidence="3">2.7.13.3</ecNumber>
    </recommendedName>
    <alternativeName>
        <fullName evidence="4">Stage 0 sporulation protein A homolog</fullName>
    </alternativeName>
</protein>
<dbReference type="InterPro" id="IPR036890">
    <property type="entry name" value="HATPase_C_sf"/>
</dbReference>
<dbReference type="CDD" id="cd17546">
    <property type="entry name" value="REC_hyHK_CKI1_RcsC-like"/>
    <property type="match status" value="1"/>
</dbReference>
<feature type="domain" description="PAC" evidence="15">
    <location>
        <begin position="373"/>
        <end position="425"/>
    </location>
</feature>
<dbReference type="PROSITE" id="PS50113">
    <property type="entry name" value="PAC"/>
    <property type="match status" value="2"/>
</dbReference>
<evidence type="ECO:0000256" key="10">
    <source>
        <dbReference type="ARBA" id="ARBA00074306"/>
    </source>
</evidence>
<dbReference type="SUPFAM" id="SSF55874">
    <property type="entry name" value="ATPase domain of HSP90 chaperone/DNA topoisomerase II/histidine kinase"/>
    <property type="match status" value="1"/>
</dbReference>
<dbReference type="InterPro" id="IPR035965">
    <property type="entry name" value="PAS-like_dom_sf"/>
</dbReference>
<dbReference type="CDD" id="cd16922">
    <property type="entry name" value="HATPase_EvgS-ArcB-TorS-like"/>
    <property type="match status" value="1"/>
</dbReference>
<dbReference type="Gene3D" id="3.30.450.20">
    <property type="entry name" value="PAS domain"/>
    <property type="match status" value="3"/>
</dbReference>
<comment type="catalytic activity">
    <reaction evidence="1">
        <text>ATP + protein L-histidine = ADP + protein N-phospho-L-histidine.</text>
        <dbReference type="EC" id="2.7.13.3"/>
    </reaction>
</comment>
<dbReference type="Gene3D" id="3.30.565.10">
    <property type="entry name" value="Histidine kinase-like ATPase, C-terminal domain"/>
    <property type="match status" value="1"/>
</dbReference>
<feature type="coiled-coil region" evidence="12">
    <location>
        <begin position="144"/>
        <end position="171"/>
    </location>
</feature>
<dbReference type="InterPro" id="IPR003661">
    <property type="entry name" value="HisK_dim/P_dom"/>
</dbReference>
<evidence type="ECO:0000259" key="14">
    <source>
        <dbReference type="PROSITE" id="PS50110"/>
    </source>
</evidence>
<evidence type="ECO:0000256" key="3">
    <source>
        <dbReference type="ARBA" id="ARBA00012438"/>
    </source>
</evidence>
<evidence type="ECO:0000313" key="17">
    <source>
        <dbReference type="Proteomes" id="UP000095544"/>
    </source>
</evidence>
<dbReference type="InterPro" id="IPR004358">
    <property type="entry name" value="Sig_transdc_His_kin-like_C"/>
</dbReference>
<dbReference type="InterPro" id="IPR001610">
    <property type="entry name" value="PAC"/>
</dbReference>
<dbReference type="CDD" id="cd00130">
    <property type="entry name" value="PAS"/>
    <property type="match status" value="1"/>
</dbReference>
<comment type="similarity">
    <text evidence="2">In the N-terminal section; belongs to the phytochrome family.</text>
</comment>
<evidence type="ECO:0000256" key="2">
    <source>
        <dbReference type="ARBA" id="ARBA00006402"/>
    </source>
</evidence>
<proteinExistence type="inferred from homology"/>
<dbReference type="Gene3D" id="1.10.287.130">
    <property type="match status" value="1"/>
</dbReference>
<organism evidence="16 17">
    <name type="scientific">Faecalicatena contorta</name>
    <dbReference type="NCBI Taxonomy" id="39482"/>
    <lineage>
        <taxon>Bacteria</taxon>
        <taxon>Bacillati</taxon>
        <taxon>Bacillota</taxon>
        <taxon>Clostridia</taxon>
        <taxon>Lachnospirales</taxon>
        <taxon>Lachnospiraceae</taxon>
        <taxon>Faecalicatena</taxon>
    </lineage>
</organism>
<keyword evidence="12" id="KW-0175">Coiled coil</keyword>
<evidence type="ECO:0000256" key="12">
    <source>
        <dbReference type="SAM" id="Coils"/>
    </source>
</evidence>
<dbReference type="PANTHER" id="PTHR43047">
    <property type="entry name" value="TWO-COMPONENT HISTIDINE PROTEIN KINASE"/>
    <property type="match status" value="1"/>
</dbReference>
<dbReference type="PROSITE" id="PS50110">
    <property type="entry name" value="RESPONSE_REGULATORY"/>
    <property type="match status" value="1"/>
</dbReference>
<evidence type="ECO:0000256" key="6">
    <source>
        <dbReference type="ARBA" id="ARBA00022679"/>
    </source>
</evidence>
<dbReference type="InterPro" id="IPR037401">
    <property type="entry name" value="SnoaL-like"/>
</dbReference>
<comment type="function">
    <text evidence="9">May play the central regulatory role in sporulation. It may be an element of the effector pathway responsible for the activation of sporulation genes in response to nutritional stress. Spo0A may act in concert with spo0H (a sigma factor) to control the expression of some genes that are critical to the sporulation process.</text>
</comment>
<dbReference type="EMBL" id="CYZU01000049">
    <property type="protein sequence ID" value="CUP00917.1"/>
    <property type="molecule type" value="Genomic_DNA"/>
</dbReference>
<dbReference type="SMART" id="SM00387">
    <property type="entry name" value="HATPase_c"/>
    <property type="match status" value="1"/>
</dbReference>
<dbReference type="Gene3D" id="3.10.450.50">
    <property type="match status" value="1"/>
</dbReference>
<dbReference type="NCBIfam" id="TIGR00229">
    <property type="entry name" value="sensory_box"/>
    <property type="match status" value="2"/>
</dbReference>
<dbReference type="Pfam" id="PF13474">
    <property type="entry name" value="SnoaL_3"/>
    <property type="match status" value="1"/>
</dbReference>
<dbReference type="InterPro" id="IPR001789">
    <property type="entry name" value="Sig_transdc_resp-reg_receiver"/>
</dbReference>
<dbReference type="InterPro" id="IPR003594">
    <property type="entry name" value="HATPase_dom"/>
</dbReference>
<dbReference type="FunFam" id="3.30.565.10:FF:000010">
    <property type="entry name" value="Sensor histidine kinase RcsC"/>
    <property type="match status" value="1"/>
</dbReference>
<dbReference type="Proteomes" id="UP000095544">
    <property type="component" value="Unassembled WGS sequence"/>
</dbReference>
<feature type="domain" description="Response regulatory" evidence="14">
    <location>
        <begin position="970"/>
        <end position="1095"/>
    </location>
</feature>
<evidence type="ECO:0000256" key="9">
    <source>
        <dbReference type="ARBA" id="ARBA00024867"/>
    </source>
</evidence>
<dbReference type="SMART" id="SM00086">
    <property type="entry name" value="PAC"/>
    <property type="match status" value="3"/>
</dbReference>
<dbReference type="STRING" id="39482.ERS852491_03999"/>
<keyword evidence="7 16" id="KW-0418">Kinase</keyword>
<dbReference type="PRINTS" id="PR00344">
    <property type="entry name" value="BCTRLSENSOR"/>
</dbReference>
<accession>A0A174JT02</accession>
<dbReference type="PROSITE" id="PS50109">
    <property type="entry name" value="HIS_KIN"/>
    <property type="match status" value="1"/>
</dbReference>
<dbReference type="InterPro" id="IPR000700">
    <property type="entry name" value="PAS-assoc_C"/>
</dbReference>
<feature type="domain" description="Histidine kinase" evidence="13">
    <location>
        <begin position="719"/>
        <end position="943"/>
    </location>
</feature>
<dbReference type="SMART" id="SM00448">
    <property type="entry name" value="REC"/>
    <property type="match status" value="1"/>
</dbReference>
<dbReference type="CDD" id="cd00082">
    <property type="entry name" value="HisKA"/>
    <property type="match status" value="1"/>
</dbReference>
<dbReference type="GO" id="GO:0000155">
    <property type="term" value="F:phosphorelay sensor kinase activity"/>
    <property type="evidence" value="ECO:0007669"/>
    <property type="project" value="InterPro"/>
</dbReference>
<dbReference type="EC" id="2.7.13.3" evidence="3"/>
<evidence type="ECO:0000256" key="4">
    <source>
        <dbReference type="ARBA" id="ARBA00018672"/>
    </source>
</evidence>
<dbReference type="InterPro" id="IPR000014">
    <property type="entry name" value="PAS"/>
</dbReference>
<dbReference type="InterPro" id="IPR032710">
    <property type="entry name" value="NTF2-like_dom_sf"/>
</dbReference>
<evidence type="ECO:0000256" key="5">
    <source>
        <dbReference type="ARBA" id="ARBA00022553"/>
    </source>
</evidence>
<dbReference type="SUPFAM" id="SSF55785">
    <property type="entry name" value="PYP-like sensor domain (PAS domain)"/>
    <property type="match status" value="3"/>
</dbReference>
<name>A0A174JT02_9FIRM</name>
<dbReference type="SUPFAM" id="SSF47384">
    <property type="entry name" value="Homodimeric domain of signal transducing histidine kinase"/>
    <property type="match status" value="1"/>
</dbReference>
<evidence type="ECO:0000256" key="11">
    <source>
        <dbReference type="PROSITE-ProRule" id="PRU00169"/>
    </source>
</evidence>
<dbReference type="InterPro" id="IPR013655">
    <property type="entry name" value="PAS_fold_3"/>
</dbReference>
<dbReference type="Pfam" id="PF02518">
    <property type="entry name" value="HATPase_c"/>
    <property type="match status" value="1"/>
</dbReference>
<feature type="domain" description="PAC" evidence="15">
    <location>
        <begin position="240"/>
        <end position="291"/>
    </location>
</feature>
<keyword evidence="6 16" id="KW-0808">Transferase</keyword>
<dbReference type="SMART" id="SM00388">
    <property type="entry name" value="HisKA"/>
    <property type="match status" value="1"/>
</dbReference>
<dbReference type="InterPro" id="IPR036097">
    <property type="entry name" value="HisK_dim/P_sf"/>
</dbReference>
<keyword evidence="5 11" id="KW-0597">Phosphoprotein</keyword>
<dbReference type="SUPFAM" id="SSF54427">
    <property type="entry name" value="NTF2-like"/>
    <property type="match status" value="1"/>
</dbReference>
<evidence type="ECO:0000256" key="8">
    <source>
        <dbReference type="ARBA" id="ARBA00023012"/>
    </source>
</evidence>
<evidence type="ECO:0000313" key="16">
    <source>
        <dbReference type="EMBL" id="CUP00917.1"/>
    </source>
</evidence>
<evidence type="ECO:0000259" key="13">
    <source>
        <dbReference type="PROSITE" id="PS50109"/>
    </source>
</evidence>
<feature type="modified residue" description="4-aspartylphosphate" evidence="11">
    <location>
        <position position="1022"/>
    </location>
</feature>
<evidence type="ECO:0000259" key="15">
    <source>
        <dbReference type="PROSITE" id="PS50113"/>
    </source>
</evidence>
<keyword evidence="8" id="KW-0902">Two-component regulatory system</keyword>
<dbReference type="AlphaFoldDB" id="A0A174JT02"/>
<evidence type="ECO:0000256" key="1">
    <source>
        <dbReference type="ARBA" id="ARBA00000085"/>
    </source>
</evidence>
<dbReference type="SUPFAM" id="SSF52172">
    <property type="entry name" value="CheY-like"/>
    <property type="match status" value="1"/>
</dbReference>
<reference evidence="16 17" key="1">
    <citation type="submission" date="2015-09" db="EMBL/GenBank/DDBJ databases">
        <authorList>
            <consortium name="Pathogen Informatics"/>
        </authorList>
    </citation>
    <scope>NUCLEOTIDE SEQUENCE [LARGE SCALE GENOMIC DNA]</scope>
    <source>
        <strain evidence="16 17">2789STDY5834876</strain>
    </source>
</reference>
<dbReference type="InterPro" id="IPR005467">
    <property type="entry name" value="His_kinase_dom"/>
</dbReference>
<sequence>MENVKNLASSMMHMHYCDHDMEGITALFSPQFSWLGTGEEECLSGREACTEQFLNYGGIIPKCMIWDEEYDVIVPVKGVYVVMGRMWIATDPNTEMYLKVHQRVTFVFQDTDEGLRCSHIHCSNPYQELLEGELFPDKIGRQSYEYVQERLQALEAEKKQQNRQMEVIMSSIAGGLKISNDDDTYSFAFVSREAAGLFGYTVEEFMEATGGTAVGTVYPPDLEQALSDCAEAFKDGGLEYSTKYRVRCKDGSLKWIIDSGKKAQDADGNWMVNSLYLDITGSEEDAQRLREQTELLTSIYDTVPCGIIRFVQCSDGSYRLISLNEAVVLLMGYHSVEEGMGDWQEGMLGAVNAEDREILHEIYYGLEKVGDYKDNEYRVIWKDGSVHWMQGTTMIVGTTSEGENILQRTVVDITQRKVLQEQLNREQEMYRVAMEVSSAVMFEYDMDTDRFISYEPITGEGVLRNEIEHYSKALLEQKIVHPDDVPMVVDNICKGRTEVFEVRCSTPRTGLGSYLWYRVNGRLVMENGKPARVVGALYNIHRMKSELSENSERLYMNQSALQAINGVYVSIFYVNLEEDTYYAVRLPEVGSAMAPPRNGSFSGQLRSYILREINIADWNKVSDACRKENLLRELKSENRHMEVEFRNRQSELWLRMEVHLRKAENEKPNTAIIAFRNISAEKQKELEYYEEEKRAKHALEEAYDSLNKANRAKSDFLSKMSHDIRTPMNAILGMTTIAKNHLDDKEKMEDCLNKIDLSGGHLLELINKVLDMSKIEAGSVALSEDKFRIDGVLEEVSEIIRTDADSHKLSYTACVKKPKHCWVYGDAVRVKQILLNLLSNAVKYTNENGHINVRLEEKLSGRYGIGCYEFVVEDDGIGMSEEFKSKMFLPFERAEDSRVSRIQGTGLGLAITSNLVQMMNGNIQVESELNKGSRFTVTIFLKLAQEEEGTAYPDFSVHPGSEAGFPGHTRILLVEDNALNRDIAEELLTAYGLDVTCASNGQEAVDIFCSRLPGEFALILMDIQMPVLDGYGAAKAIRKLAVNGQRPDAEKIPIIALTANAFADDVYRAKQAGMNEHVAKPLEIGRLLEVMHRWI</sequence>
<dbReference type="PANTHER" id="PTHR43047:SF64">
    <property type="entry name" value="HISTIDINE KINASE CONTAINING CHEY-HOMOLOGOUS RECEIVER DOMAIN AND PAS DOMAIN-RELATED"/>
    <property type="match status" value="1"/>
</dbReference>